<gene>
    <name evidence="4" type="ORF">SAMN04244570_2777</name>
</gene>
<comment type="similarity">
    <text evidence="1">Belongs to the iron-sulfur cluster assembly SufBD family.</text>
</comment>
<dbReference type="PANTHER" id="PTHR30508:SF1">
    <property type="entry name" value="UPF0051 PROTEIN ABCI8, CHLOROPLASTIC-RELATED"/>
    <property type="match status" value="1"/>
</dbReference>
<proteinExistence type="inferred from homology"/>
<evidence type="ECO:0000313" key="4">
    <source>
        <dbReference type="EMBL" id="SKB01646.1"/>
    </source>
</evidence>
<sequence>MTRRLDKKHKKGDDFKMTVETTLALTEQDVRSYSANVEEAAWMADFRANALAKAEVLAMPKPDKTKITNWNFTQFPSHTVESSIFATLEELPSEAKALIDGEQQQNIYVQHNNTPAFTSLSEDLKSQGVILTDIFTATREHSDLMQKYLMTDGVKVDEHKLTALHAALINGGAFVYVPKNVVIEDPLQVLFIHDNEKASLFNHVLVVAEANSSVTYVENYLSTMEHAEGQANIVSEVFAMDNAKVVYGAVDVLAEGLTTYVNRRGITGRDARIEWALGLMNDSNTISENITHLVGNGSSSDMKSVVVGRGSQKQNFTSEIVHWGLDTDAFILKHGVMKESSTAIFNGIGRIAKGATRANAVQESRMLMLSERGRGDANPILLIDEDDVTAGHAASVGRVDPLQMFYLMSRGISKEEAERLIIHGFLAPVVSKLPIEGVRKQLTEVIERKVR</sequence>
<dbReference type="GO" id="GO:0016226">
    <property type="term" value="P:iron-sulfur cluster assembly"/>
    <property type="evidence" value="ECO:0007669"/>
    <property type="project" value="InterPro"/>
</dbReference>
<evidence type="ECO:0000259" key="2">
    <source>
        <dbReference type="Pfam" id="PF01458"/>
    </source>
</evidence>
<dbReference type="Proteomes" id="UP000190042">
    <property type="component" value="Unassembled WGS sequence"/>
</dbReference>
<feature type="domain" description="SUF system FeS cluster assembly SufBD core" evidence="2">
    <location>
        <begin position="192"/>
        <end position="425"/>
    </location>
</feature>
<dbReference type="InterPro" id="IPR000825">
    <property type="entry name" value="SUF_FeS_clus_asmbl_SufBD_core"/>
</dbReference>
<feature type="domain" description="SUF system FeS cluster assembly SufBD N-terminal" evidence="3">
    <location>
        <begin position="112"/>
        <end position="189"/>
    </location>
</feature>
<evidence type="ECO:0000313" key="5">
    <source>
        <dbReference type="Proteomes" id="UP000190042"/>
    </source>
</evidence>
<dbReference type="EMBL" id="FUYJ01000005">
    <property type="protein sequence ID" value="SKB01646.1"/>
    <property type="molecule type" value="Genomic_DNA"/>
</dbReference>
<dbReference type="InterPro" id="IPR011542">
    <property type="entry name" value="SUF_FeS_clus_asmbl_SufD"/>
</dbReference>
<protein>
    <submittedName>
        <fullName evidence="4">Fe-S cluster assembly protein SufD</fullName>
    </submittedName>
</protein>
<organism evidence="4 5">
    <name type="scientific">Sporosarcina newyorkensis</name>
    <dbReference type="NCBI Taxonomy" id="759851"/>
    <lineage>
        <taxon>Bacteria</taxon>
        <taxon>Bacillati</taxon>
        <taxon>Bacillota</taxon>
        <taxon>Bacilli</taxon>
        <taxon>Bacillales</taxon>
        <taxon>Caryophanaceae</taxon>
        <taxon>Sporosarcina</taxon>
    </lineage>
</organism>
<dbReference type="InterPro" id="IPR037284">
    <property type="entry name" value="SUF_FeS_clus_asmbl_SufBD_sf"/>
</dbReference>
<dbReference type="PANTHER" id="PTHR30508">
    <property type="entry name" value="FES CLUSTER ASSEMBLY PROTEIN SUF"/>
    <property type="match status" value="1"/>
</dbReference>
<accession>A0A1T4YIR2</accession>
<evidence type="ECO:0000259" key="3">
    <source>
        <dbReference type="Pfam" id="PF19295"/>
    </source>
</evidence>
<dbReference type="NCBIfam" id="TIGR01981">
    <property type="entry name" value="sufD"/>
    <property type="match status" value="1"/>
</dbReference>
<dbReference type="AlphaFoldDB" id="A0A1T4YIR2"/>
<dbReference type="InterPro" id="IPR055346">
    <property type="entry name" value="Fe-S_cluster_assembly_SufBD"/>
</dbReference>
<reference evidence="5" key="1">
    <citation type="submission" date="2017-02" db="EMBL/GenBank/DDBJ databases">
        <authorList>
            <person name="Varghese N."/>
            <person name="Submissions S."/>
        </authorList>
    </citation>
    <scope>NUCLEOTIDE SEQUENCE [LARGE SCALE GENOMIC DNA]</scope>
    <source>
        <strain evidence="5">DSM 23966</strain>
    </source>
</reference>
<keyword evidence="5" id="KW-1185">Reference proteome</keyword>
<dbReference type="Pfam" id="PF01458">
    <property type="entry name" value="SUFBD_core"/>
    <property type="match status" value="1"/>
</dbReference>
<dbReference type="Pfam" id="PF19295">
    <property type="entry name" value="SufBD_N"/>
    <property type="match status" value="1"/>
</dbReference>
<dbReference type="InterPro" id="IPR045595">
    <property type="entry name" value="SufBD_N"/>
</dbReference>
<name>A0A1T4YIR2_9BACL</name>
<evidence type="ECO:0000256" key="1">
    <source>
        <dbReference type="ARBA" id="ARBA00043967"/>
    </source>
</evidence>
<dbReference type="SUPFAM" id="SSF101960">
    <property type="entry name" value="Stabilizer of iron transporter SufD"/>
    <property type="match status" value="1"/>
</dbReference>